<feature type="transmembrane region" description="Helical" evidence="1">
    <location>
        <begin position="126"/>
        <end position="148"/>
    </location>
</feature>
<keyword evidence="1" id="KW-0472">Membrane</keyword>
<evidence type="ECO:0000313" key="3">
    <source>
        <dbReference type="Proteomes" id="UP000234849"/>
    </source>
</evidence>
<feature type="transmembrane region" description="Helical" evidence="1">
    <location>
        <begin position="85"/>
        <end position="105"/>
    </location>
</feature>
<organism evidence="2 3">
    <name type="scientific">Mediterraneibacter gnavus</name>
    <name type="common">Ruminococcus gnavus</name>
    <dbReference type="NCBI Taxonomy" id="33038"/>
    <lineage>
        <taxon>Bacteria</taxon>
        <taxon>Bacillati</taxon>
        <taxon>Bacillota</taxon>
        <taxon>Clostridia</taxon>
        <taxon>Lachnospirales</taxon>
        <taxon>Lachnospiraceae</taxon>
        <taxon>Mediterraneibacter</taxon>
    </lineage>
</organism>
<evidence type="ECO:0000256" key="1">
    <source>
        <dbReference type="SAM" id="Phobius"/>
    </source>
</evidence>
<dbReference type="AlphaFoldDB" id="A0A2N5NMH3"/>
<keyword evidence="1" id="KW-0812">Transmembrane</keyword>
<accession>A0A2N5NMH3</accession>
<sequence length="259" mass="29991">MTRKEKKLYEQMRQYQPPDVEAEKYFEMQKKAQEEIAKEKILPRLHLFERIWIQAEYLSIWFWITEGILLVVGIVLTQTADKESYITFGYVLSPLLAMIGFPAVLKSFSNGVGELEQSCRYNLREIFGMRILLTGVTEAVVLVIVLEIGELKEGSMMESVLKVFVPFLFSTAIYFWIIRHVSTKAVYSILAGAAVMLCIGCMQLKTFCEMHPELLWIQKENVLFLAFLGALFLTVIGARQYLQFIGKKKKGWDELWNFN</sequence>
<keyword evidence="1" id="KW-1133">Transmembrane helix</keyword>
<dbReference type="Proteomes" id="UP000234849">
    <property type="component" value="Unassembled WGS sequence"/>
</dbReference>
<dbReference type="RefSeq" id="WP_101878903.1">
    <property type="nucleotide sequence ID" value="NZ_NIHM01000001.1"/>
</dbReference>
<feature type="transmembrane region" description="Helical" evidence="1">
    <location>
        <begin position="160"/>
        <end position="178"/>
    </location>
</feature>
<feature type="transmembrane region" description="Helical" evidence="1">
    <location>
        <begin position="185"/>
        <end position="202"/>
    </location>
</feature>
<protein>
    <submittedName>
        <fullName evidence="2">Uncharacterized protein</fullName>
    </submittedName>
</protein>
<dbReference type="EMBL" id="NIHM01000001">
    <property type="protein sequence ID" value="PLT58056.1"/>
    <property type="molecule type" value="Genomic_DNA"/>
</dbReference>
<name>A0A2N5NMH3_MEDGN</name>
<feature type="transmembrane region" description="Helical" evidence="1">
    <location>
        <begin position="60"/>
        <end position="79"/>
    </location>
</feature>
<gene>
    <name evidence="2" type="ORF">CDL18_00215</name>
</gene>
<feature type="transmembrane region" description="Helical" evidence="1">
    <location>
        <begin position="222"/>
        <end position="242"/>
    </location>
</feature>
<proteinExistence type="predicted"/>
<comment type="caution">
    <text evidence="2">The sequence shown here is derived from an EMBL/GenBank/DDBJ whole genome shotgun (WGS) entry which is preliminary data.</text>
</comment>
<reference evidence="2 3" key="1">
    <citation type="journal article" date="2017" name="Genome Med.">
        <title>A novel Ruminococcus gnavus clade enriched in inflammatory bowel disease patients.</title>
        <authorList>
            <person name="Hall A.B."/>
            <person name="Yassour M."/>
            <person name="Sauk J."/>
            <person name="Garner A."/>
            <person name="Jiang X."/>
            <person name="Arthur T."/>
            <person name="Lagoudas G.K."/>
            <person name="Vatanen T."/>
            <person name="Fornelos N."/>
            <person name="Wilson R."/>
            <person name="Bertha M."/>
            <person name="Cohen M."/>
            <person name="Garber J."/>
            <person name="Khalili H."/>
            <person name="Gevers D."/>
            <person name="Ananthakrishnan A.N."/>
            <person name="Kugathasan S."/>
            <person name="Lander E.S."/>
            <person name="Blainey P."/>
            <person name="Vlamakis H."/>
            <person name="Xavier R.J."/>
            <person name="Huttenhower C."/>
        </authorList>
    </citation>
    <scope>NUCLEOTIDE SEQUENCE [LARGE SCALE GENOMIC DNA]</scope>
    <source>
        <strain evidence="2 3">RJX1118</strain>
    </source>
</reference>
<evidence type="ECO:0000313" key="2">
    <source>
        <dbReference type="EMBL" id="PLT58056.1"/>
    </source>
</evidence>